<dbReference type="Pfam" id="PF01753">
    <property type="entry name" value="zf-MYND"/>
    <property type="match status" value="1"/>
</dbReference>
<evidence type="ECO:0000259" key="4">
    <source>
        <dbReference type="Pfam" id="PF01753"/>
    </source>
</evidence>
<dbReference type="InterPro" id="IPR027974">
    <property type="entry name" value="DUF4470"/>
</dbReference>
<evidence type="ECO:0000256" key="3">
    <source>
        <dbReference type="ARBA" id="ARBA00022833"/>
    </source>
</evidence>
<dbReference type="InterPro" id="IPR002893">
    <property type="entry name" value="Znf_MYND"/>
</dbReference>
<evidence type="ECO:0000313" key="6">
    <source>
        <dbReference type="EMBL" id="PGH28167.1"/>
    </source>
</evidence>
<keyword evidence="3" id="KW-0862">Zinc</keyword>
<dbReference type="OrthoDB" id="5282002at2759"/>
<feature type="domain" description="DUF4470" evidence="5">
    <location>
        <begin position="75"/>
        <end position="170"/>
    </location>
</feature>
<evidence type="ECO:0000256" key="2">
    <source>
        <dbReference type="ARBA" id="ARBA00022771"/>
    </source>
</evidence>
<dbReference type="GO" id="GO:0008270">
    <property type="term" value="F:zinc ion binding"/>
    <property type="evidence" value="ECO:0007669"/>
    <property type="project" value="UniProtKB-KW"/>
</dbReference>
<dbReference type="Gene3D" id="6.10.140.2220">
    <property type="match status" value="1"/>
</dbReference>
<proteinExistence type="predicted"/>
<dbReference type="STRING" id="1447883.A0A2B7Z5N9"/>
<dbReference type="EMBL" id="PDNA01000001">
    <property type="protein sequence ID" value="PGH28167.1"/>
    <property type="molecule type" value="Genomic_DNA"/>
</dbReference>
<keyword evidence="2" id="KW-0863">Zinc-finger</keyword>
<sequence length="554" mass="62695">MSREKWLISKKYCSKECQTAHWKIHKLDCKNPLRKSAWRPAWEVEKREPHFIDSSNADESSMLSSFHHHGGMKYLWGNVPALDLLQLDANEGENTAQGISLLLAASGDLRNLVKTIANLPEGFSGSLHIDVNDRDEAVVARNLILLLIAFNLPAEEASVAMLHLWYSAFLAENLAESIQAKLAPIIQEVLNSKSNESRSIGAKALEGTWSYNRATLSAELPKKDWEKVLPSYLPGGASSISFNDAAASMKSITLAHSRRDYRDRAMFALPPSWRLAHLKFRGDGVLLPFSASRETFKIPNATFFQGNLEWSMPDSANPLDGWKLEEILQTSYGAKDDVYGQLYLCVKSNLQKFCEKLATLKLDIRLFRMDAADLPYRILDGKKWYDRIELSNIADWAYLGPGVTLSLFGPLLKPKGENPKATLLVLFLNATHEMTTMADAISTVGTSFEVGTRYLHLKPQAMLSSGNPYRCELMSLTNAQSLFREHDTPFDRFVVFSRLREAGECLGLGMKSHHTIVEKWPMRLKKNPSQREFDLLFWTNHVGSERYVEWHRTR</sequence>
<evidence type="ECO:0000256" key="1">
    <source>
        <dbReference type="ARBA" id="ARBA00022723"/>
    </source>
</evidence>
<accession>A0A2B7Z5N9</accession>
<reference evidence="6 7" key="1">
    <citation type="submission" date="2017-10" db="EMBL/GenBank/DDBJ databases">
        <title>Comparative genomics in systemic dimorphic fungi from Ajellomycetaceae.</title>
        <authorList>
            <person name="Munoz J.F."/>
            <person name="Mcewen J.G."/>
            <person name="Clay O.K."/>
            <person name="Cuomo C.A."/>
        </authorList>
    </citation>
    <scope>NUCLEOTIDE SEQUENCE [LARGE SCALE GENOMIC DNA]</scope>
    <source>
        <strain evidence="6 7">UAMH7299</strain>
    </source>
</reference>
<dbReference type="AlphaFoldDB" id="A0A2B7Z5N9"/>
<keyword evidence="7" id="KW-1185">Reference proteome</keyword>
<feature type="domain" description="MYND-type" evidence="4">
    <location>
        <begin position="11"/>
        <end position="29"/>
    </location>
</feature>
<comment type="caution">
    <text evidence="6">The sequence shown here is derived from an EMBL/GenBank/DDBJ whole genome shotgun (WGS) entry which is preliminary data.</text>
</comment>
<dbReference type="SUPFAM" id="SSF144232">
    <property type="entry name" value="HIT/MYND zinc finger-like"/>
    <property type="match status" value="1"/>
</dbReference>
<dbReference type="Proteomes" id="UP000224634">
    <property type="component" value="Unassembled WGS sequence"/>
</dbReference>
<dbReference type="Pfam" id="PF14737">
    <property type="entry name" value="DUF4470"/>
    <property type="match status" value="1"/>
</dbReference>
<evidence type="ECO:0000259" key="5">
    <source>
        <dbReference type="Pfam" id="PF14737"/>
    </source>
</evidence>
<keyword evidence="1" id="KW-0479">Metal-binding</keyword>
<organism evidence="6 7">
    <name type="scientific">Polytolypa hystricis (strain UAMH7299)</name>
    <dbReference type="NCBI Taxonomy" id="1447883"/>
    <lineage>
        <taxon>Eukaryota</taxon>
        <taxon>Fungi</taxon>
        <taxon>Dikarya</taxon>
        <taxon>Ascomycota</taxon>
        <taxon>Pezizomycotina</taxon>
        <taxon>Eurotiomycetes</taxon>
        <taxon>Eurotiomycetidae</taxon>
        <taxon>Onygenales</taxon>
        <taxon>Onygenales incertae sedis</taxon>
        <taxon>Polytolypa</taxon>
    </lineage>
</organism>
<gene>
    <name evidence="6" type="ORF">AJ80_00057</name>
</gene>
<name>A0A2B7Z5N9_POLH7</name>
<protein>
    <submittedName>
        <fullName evidence="6">Uncharacterized protein</fullName>
    </submittedName>
</protein>
<evidence type="ECO:0000313" key="7">
    <source>
        <dbReference type="Proteomes" id="UP000224634"/>
    </source>
</evidence>